<dbReference type="EMBL" id="GEDV01009068">
    <property type="protein sequence ID" value="JAP79489.1"/>
    <property type="molecule type" value="Transcribed_RNA"/>
</dbReference>
<name>A0A131YJP0_RHIAP</name>
<reference evidence="1" key="1">
    <citation type="journal article" date="2016" name="Ticks Tick Borne Dis.">
        <title>De novo assembly and annotation of the salivary gland transcriptome of Rhipicephalus appendiculatus male and female ticks during blood feeding.</title>
        <authorList>
            <person name="de Castro M.H."/>
            <person name="de Klerk D."/>
            <person name="Pienaar R."/>
            <person name="Latif A.A."/>
            <person name="Rees D.J."/>
            <person name="Mans B.J."/>
        </authorList>
    </citation>
    <scope>NUCLEOTIDE SEQUENCE</scope>
    <source>
        <tissue evidence="1">Salivary glands</tissue>
    </source>
</reference>
<accession>A0A131YJP0</accession>
<protein>
    <submittedName>
        <fullName evidence="1">Ixodegrin</fullName>
    </submittedName>
</protein>
<sequence>MASQFLATQLYGNCCMQDTRMCYSVARRHFCDCFWLHPLECASVLPCSGGNKNSQGPFCARLRRLERESHLIFLLSRCIVPAPPPSESFEHVMWFSIASRMGGTLPDFALPP</sequence>
<proteinExistence type="predicted"/>
<evidence type="ECO:0000313" key="1">
    <source>
        <dbReference type="EMBL" id="JAP79489.1"/>
    </source>
</evidence>
<dbReference type="AlphaFoldDB" id="A0A131YJP0"/>
<organism evidence="1">
    <name type="scientific">Rhipicephalus appendiculatus</name>
    <name type="common">Brown ear tick</name>
    <dbReference type="NCBI Taxonomy" id="34631"/>
    <lineage>
        <taxon>Eukaryota</taxon>
        <taxon>Metazoa</taxon>
        <taxon>Ecdysozoa</taxon>
        <taxon>Arthropoda</taxon>
        <taxon>Chelicerata</taxon>
        <taxon>Arachnida</taxon>
        <taxon>Acari</taxon>
        <taxon>Parasitiformes</taxon>
        <taxon>Ixodida</taxon>
        <taxon>Ixodoidea</taxon>
        <taxon>Ixodidae</taxon>
        <taxon>Rhipicephalinae</taxon>
        <taxon>Rhipicephalus</taxon>
        <taxon>Rhipicephalus</taxon>
    </lineage>
</organism>